<accession>A0AA40S4A3</accession>
<keyword evidence="4 7" id="KW-0378">Hydrolase</keyword>
<comment type="similarity">
    <text evidence="2">Belongs to the glycosyl hydrolase 3 family.</text>
</comment>
<dbReference type="GO" id="GO:0009254">
    <property type="term" value="P:peptidoglycan turnover"/>
    <property type="evidence" value="ECO:0007669"/>
    <property type="project" value="TreeGrafter"/>
</dbReference>
<protein>
    <recommendedName>
        <fullName evidence="3">beta-N-acetylhexosaminidase</fullName>
        <ecNumber evidence="3">3.2.1.52</ecNumber>
    </recommendedName>
</protein>
<dbReference type="GO" id="GO:0004563">
    <property type="term" value="F:beta-N-acetylhexosaminidase activity"/>
    <property type="evidence" value="ECO:0007669"/>
    <property type="project" value="UniProtKB-EC"/>
</dbReference>
<dbReference type="GO" id="GO:0005975">
    <property type="term" value="P:carbohydrate metabolic process"/>
    <property type="evidence" value="ECO:0007669"/>
    <property type="project" value="InterPro"/>
</dbReference>
<dbReference type="InterPro" id="IPR036962">
    <property type="entry name" value="Glyco_hydro_3_N_sf"/>
</dbReference>
<dbReference type="PANTHER" id="PTHR30480:SF13">
    <property type="entry name" value="BETA-HEXOSAMINIDASE"/>
    <property type="match status" value="1"/>
</dbReference>
<dbReference type="InterPro" id="IPR017853">
    <property type="entry name" value="GH"/>
</dbReference>
<feature type="domain" description="Glycoside hydrolase family 3 N-terminal" evidence="6">
    <location>
        <begin position="44"/>
        <end position="306"/>
    </location>
</feature>
<dbReference type="PROSITE" id="PS00775">
    <property type="entry name" value="GLYCOSYL_HYDROL_F3"/>
    <property type="match status" value="1"/>
</dbReference>
<dbReference type="EMBL" id="JACJIB010000006">
    <property type="protein sequence ID" value="MBA8914319.1"/>
    <property type="molecule type" value="Genomic_DNA"/>
</dbReference>
<sequence length="351" mass="37152">MISASSTSASMTSASTPRAVILGCSGTALTPEEAAFFRDLRPWGFILFKRNIGTPDAVRALTAALRETVGRADAPILIDQEGGRVQRMGPPHWPKYPAGGRFDALGDEAAATARLGARLMAHDLSDVGINVDCAPMLDVPAAGSDNIIGDRAYGDTPGRVIELGRAVAEGLMAGGVLPVIKHIPGHGRATCDSHLDLPVVEADRVSLGESDFRPFRALADMPLAMSAHVVFNALDPERPATLSERVIREVVRGEIGFDGLLMTDDLSMHALQGPFRDRAEAAYRAGIDVVLHCNGRMDEMRAVAEATPDLTGEGARRAAAALARLAPPEAFDVAEARARFEVAFSNTLPSA</sequence>
<dbReference type="Gene3D" id="3.20.20.300">
    <property type="entry name" value="Glycoside hydrolase, family 3, N-terminal domain"/>
    <property type="match status" value="1"/>
</dbReference>
<comment type="catalytic activity">
    <reaction evidence="1">
        <text>Hydrolysis of terminal non-reducing N-acetyl-D-hexosamine residues in N-acetyl-beta-D-hexosaminides.</text>
        <dbReference type="EC" id="3.2.1.52"/>
    </reaction>
</comment>
<keyword evidence="5 7" id="KW-0326">Glycosidase</keyword>
<gene>
    <name evidence="7" type="ORF">HNR51_003412</name>
</gene>
<dbReference type="Pfam" id="PF00933">
    <property type="entry name" value="Glyco_hydro_3"/>
    <property type="match status" value="1"/>
</dbReference>
<dbReference type="SUPFAM" id="SSF51445">
    <property type="entry name" value="(Trans)glycosidases"/>
    <property type="match status" value="1"/>
</dbReference>
<organism evidence="7 8">
    <name type="scientific">Methylorubrum thiocyanatum</name>
    <dbReference type="NCBI Taxonomy" id="47958"/>
    <lineage>
        <taxon>Bacteria</taxon>
        <taxon>Pseudomonadati</taxon>
        <taxon>Pseudomonadota</taxon>
        <taxon>Alphaproteobacteria</taxon>
        <taxon>Hyphomicrobiales</taxon>
        <taxon>Methylobacteriaceae</taxon>
        <taxon>Methylorubrum</taxon>
    </lineage>
</organism>
<dbReference type="InterPro" id="IPR050226">
    <property type="entry name" value="NagZ_Beta-hexosaminidase"/>
</dbReference>
<comment type="caution">
    <text evidence="7">The sequence shown here is derived from an EMBL/GenBank/DDBJ whole genome shotgun (WGS) entry which is preliminary data.</text>
</comment>
<dbReference type="EC" id="3.2.1.52" evidence="3"/>
<dbReference type="RefSeq" id="WP_182555694.1">
    <property type="nucleotide sequence ID" value="NZ_BPRF01000010.1"/>
</dbReference>
<evidence type="ECO:0000256" key="1">
    <source>
        <dbReference type="ARBA" id="ARBA00001231"/>
    </source>
</evidence>
<proteinExistence type="inferred from homology"/>
<dbReference type="InterPro" id="IPR019800">
    <property type="entry name" value="Glyco_hydro_3_AS"/>
</dbReference>
<dbReference type="AlphaFoldDB" id="A0AA40S4A3"/>
<reference evidence="7 8" key="1">
    <citation type="submission" date="2020-08" db="EMBL/GenBank/DDBJ databases">
        <title>Genomic Encyclopedia of Type Strains, Phase IV (KMG-IV): sequencing the most valuable type-strain genomes for metagenomic binning, comparative biology and taxonomic classification.</title>
        <authorList>
            <person name="Goeker M."/>
        </authorList>
    </citation>
    <scope>NUCLEOTIDE SEQUENCE [LARGE SCALE GENOMIC DNA]</scope>
    <source>
        <strain evidence="7 8">DSM 11490</strain>
    </source>
</reference>
<name>A0AA40S4A3_9HYPH</name>
<evidence type="ECO:0000256" key="5">
    <source>
        <dbReference type="ARBA" id="ARBA00023295"/>
    </source>
</evidence>
<evidence type="ECO:0000256" key="3">
    <source>
        <dbReference type="ARBA" id="ARBA00012663"/>
    </source>
</evidence>
<evidence type="ECO:0000256" key="4">
    <source>
        <dbReference type="ARBA" id="ARBA00022801"/>
    </source>
</evidence>
<dbReference type="NCBIfam" id="NF003740">
    <property type="entry name" value="PRK05337.1"/>
    <property type="match status" value="1"/>
</dbReference>
<keyword evidence="8" id="KW-1185">Reference proteome</keyword>
<dbReference type="InterPro" id="IPR001764">
    <property type="entry name" value="Glyco_hydro_3_N"/>
</dbReference>
<evidence type="ECO:0000256" key="2">
    <source>
        <dbReference type="ARBA" id="ARBA00005336"/>
    </source>
</evidence>
<evidence type="ECO:0000313" key="8">
    <source>
        <dbReference type="Proteomes" id="UP000543554"/>
    </source>
</evidence>
<evidence type="ECO:0000313" key="7">
    <source>
        <dbReference type="EMBL" id="MBA8914319.1"/>
    </source>
</evidence>
<dbReference type="Proteomes" id="UP000543554">
    <property type="component" value="Unassembled WGS sequence"/>
</dbReference>
<evidence type="ECO:0000259" key="6">
    <source>
        <dbReference type="Pfam" id="PF00933"/>
    </source>
</evidence>
<dbReference type="PANTHER" id="PTHR30480">
    <property type="entry name" value="BETA-HEXOSAMINIDASE-RELATED"/>
    <property type="match status" value="1"/>
</dbReference>